<evidence type="ECO:0000256" key="4">
    <source>
        <dbReference type="ARBA" id="ARBA00023128"/>
    </source>
</evidence>
<dbReference type="EMBL" id="MU404356">
    <property type="protein sequence ID" value="KAI1611338.1"/>
    <property type="molecule type" value="Genomic_DNA"/>
</dbReference>
<comment type="function">
    <text evidence="6">Component of the mitochondrial ribosome (mitoribosome), a dedicated translation machinery responsible for the synthesis of mitochondrial genome-encoded proteins, including at least some of the essential transmembrane subunits of the mitochondrial respiratory chain. The mitoribosomes are attached to the mitochondrial inner membrane and translation products are cotranslationally integrated into the membrane.</text>
</comment>
<accession>A0AAN6DSM4</accession>
<evidence type="ECO:0000313" key="10">
    <source>
        <dbReference type="EMBL" id="KAI1611338.1"/>
    </source>
</evidence>
<feature type="region of interest" description="Disordered" evidence="8">
    <location>
        <begin position="105"/>
        <end position="130"/>
    </location>
</feature>
<dbReference type="SUPFAM" id="SSF47973">
    <property type="entry name" value="Ribosomal protein S7"/>
    <property type="match status" value="1"/>
</dbReference>
<keyword evidence="11" id="KW-1185">Reference proteome</keyword>
<keyword evidence="5" id="KW-0687">Ribonucleoprotein</keyword>
<dbReference type="InterPro" id="IPR000235">
    <property type="entry name" value="Ribosomal_uS7"/>
</dbReference>
<evidence type="ECO:0000256" key="6">
    <source>
        <dbReference type="ARBA" id="ARBA00037226"/>
    </source>
</evidence>
<evidence type="ECO:0000256" key="1">
    <source>
        <dbReference type="ARBA" id="ARBA00004173"/>
    </source>
</evidence>
<keyword evidence="4" id="KW-0496">Mitochondrion</keyword>
<organism evidence="10 11">
    <name type="scientific">Exophiala viscosa</name>
    <dbReference type="NCBI Taxonomy" id="2486360"/>
    <lineage>
        <taxon>Eukaryota</taxon>
        <taxon>Fungi</taxon>
        <taxon>Dikarya</taxon>
        <taxon>Ascomycota</taxon>
        <taxon>Pezizomycotina</taxon>
        <taxon>Eurotiomycetes</taxon>
        <taxon>Chaetothyriomycetidae</taxon>
        <taxon>Chaetothyriales</taxon>
        <taxon>Herpotrichiellaceae</taxon>
        <taxon>Exophiala</taxon>
    </lineage>
</organism>
<evidence type="ECO:0000313" key="11">
    <source>
        <dbReference type="Proteomes" id="UP001203852"/>
    </source>
</evidence>
<dbReference type="GO" id="GO:0005840">
    <property type="term" value="C:ribosome"/>
    <property type="evidence" value="ECO:0007669"/>
    <property type="project" value="UniProtKB-KW"/>
</dbReference>
<feature type="region of interest" description="Disordered" evidence="8">
    <location>
        <begin position="1"/>
        <end position="62"/>
    </location>
</feature>
<dbReference type="GO" id="GO:0006412">
    <property type="term" value="P:translation"/>
    <property type="evidence" value="ECO:0007669"/>
    <property type="project" value="InterPro"/>
</dbReference>
<evidence type="ECO:0000256" key="2">
    <source>
        <dbReference type="ARBA" id="ARBA00007151"/>
    </source>
</evidence>
<comment type="caution">
    <text evidence="10">The sequence shown here is derived from an EMBL/GenBank/DDBJ whole genome shotgun (WGS) entry which is preliminary data.</text>
</comment>
<evidence type="ECO:0000256" key="3">
    <source>
        <dbReference type="ARBA" id="ARBA00022980"/>
    </source>
</evidence>
<evidence type="ECO:0000256" key="7">
    <source>
        <dbReference type="ARBA" id="ARBA00039306"/>
    </source>
</evidence>
<dbReference type="Proteomes" id="UP001203852">
    <property type="component" value="Unassembled WGS sequence"/>
</dbReference>
<evidence type="ECO:0000256" key="5">
    <source>
        <dbReference type="ARBA" id="ARBA00023274"/>
    </source>
</evidence>
<dbReference type="GO" id="GO:1990904">
    <property type="term" value="C:ribonucleoprotein complex"/>
    <property type="evidence" value="ECO:0007669"/>
    <property type="project" value="UniProtKB-KW"/>
</dbReference>
<dbReference type="InterPro" id="IPR023798">
    <property type="entry name" value="Ribosomal_uS7_dom"/>
</dbReference>
<dbReference type="FunFam" id="1.10.455.10:FF:000006">
    <property type="entry name" value="37S ribosomal protein S7, mitochondrial"/>
    <property type="match status" value="1"/>
</dbReference>
<feature type="domain" description="Small ribosomal subunit protein uS7" evidence="9">
    <location>
        <begin position="175"/>
        <end position="332"/>
    </location>
</feature>
<protein>
    <recommendedName>
        <fullName evidence="7">Small ribosomal subunit protein uS7m</fullName>
    </recommendedName>
</protein>
<keyword evidence="3 10" id="KW-0689">Ribosomal protein</keyword>
<dbReference type="GO" id="GO:0005739">
    <property type="term" value="C:mitochondrion"/>
    <property type="evidence" value="ECO:0007669"/>
    <property type="project" value="UniProtKB-SubCell"/>
</dbReference>
<evidence type="ECO:0000256" key="8">
    <source>
        <dbReference type="SAM" id="MobiDB-lite"/>
    </source>
</evidence>
<dbReference type="PANTHER" id="PTHR11205">
    <property type="entry name" value="RIBOSOMAL PROTEIN S7"/>
    <property type="match status" value="1"/>
</dbReference>
<name>A0AAN6DSM4_9EURO</name>
<comment type="similarity">
    <text evidence="2">Belongs to the universal ribosomal protein uS7 family.</text>
</comment>
<proteinExistence type="inferred from homology"/>
<gene>
    <name evidence="10" type="ORF">EDD36DRAFT_420296</name>
</gene>
<dbReference type="InterPro" id="IPR047988">
    <property type="entry name" value="Ribosomal_uS7m_fungi"/>
</dbReference>
<dbReference type="CDD" id="cd14868">
    <property type="entry name" value="uS7_Mitochondria_Fungi"/>
    <property type="match status" value="1"/>
</dbReference>
<dbReference type="AlphaFoldDB" id="A0AAN6DSM4"/>
<sequence length="349" mass="38550">MPPRLSLFTARSVPFRTKPSIPQNRFAPSLVSQRKASDDASTKTTPVDPNLKSPEMESNMHVSEEQAAMDETMGNTPPDIEQGTPVQEILQRDKGAQEKAPEVIKQDLKNNHSTGTPSGTRSFSTSARRPAEVASEMIRFEDTRVMGLEYPDAGFGHKFALPDISSWQKSDNMKKRYDPVLQQVTRSLMRHGKLSKAQTNMAIILNTLRTAPVPAGDATASDRALLLDVPRDALPLEPVKYLTAVVDSVAPLVKIRQQKGVLGGGQSMPIPVPLSVRQRRRTAIQWILMAAENRRELALADRVAKEIINVAEGRSGAWERRQRVHKMAISARANIKAVSSVRVKSIRGK</sequence>
<dbReference type="Pfam" id="PF00177">
    <property type="entry name" value="Ribosomal_S7"/>
    <property type="match status" value="1"/>
</dbReference>
<dbReference type="Gene3D" id="1.10.455.10">
    <property type="entry name" value="Ribosomal protein S7 domain"/>
    <property type="match status" value="1"/>
</dbReference>
<evidence type="ECO:0000259" key="9">
    <source>
        <dbReference type="Pfam" id="PF00177"/>
    </source>
</evidence>
<dbReference type="InterPro" id="IPR036823">
    <property type="entry name" value="Ribosomal_uS7_dom_sf"/>
</dbReference>
<feature type="compositionally biased region" description="Polar residues" evidence="8">
    <location>
        <begin position="111"/>
        <end position="127"/>
    </location>
</feature>
<comment type="subcellular location">
    <subcellularLocation>
        <location evidence="1">Mitochondrion</location>
    </subcellularLocation>
</comment>
<reference evidence="10" key="1">
    <citation type="journal article" date="2022" name="bioRxiv">
        <title>Deciphering the potential niche of two novel black yeast fungi from a biological soil crust based on their genomes, phenotypes, and melanin regulation.</title>
        <authorList>
            <consortium name="DOE Joint Genome Institute"/>
            <person name="Carr E.C."/>
            <person name="Barton Q."/>
            <person name="Grambo S."/>
            <person name="Sullivan M."/>
            <person name="Renfro C.M."/>
            <person name="Kuo A."/>
            <person name="Pangilinan J."/>
            <person name="Lipzen A."/>
            <person name="Keymanesh K."/>
            <person name="Savage E."/>
            <person name="Barry K."/>
            <person name="Grigoriev I.V."/>
            <person name="Riekhof W.R."/>
            <person name="Harris S.S."/>
        </authorList>
    </citation>
    <scope>NUCLEOTIDE SEQUENCE</scope>
    <source>
        <strain evidence="10">JF 03-4F</strain>
    </source>
</reference>